<feature type="region of interest" description="Disordered" evidence="1">
    <location>
        <begin position="1"/>
        <end position="36"/>
    </location>
</feature>
<reference evidence="3" key="1">
    <citation type="journal article" date="2017" name="Cell">
        <title>Insights into land plant evolution garnered from the Marchantia polymorpha genome.</title>
        <authorList>
            <person name="Bowman J.L."/>
            <person name="Kohchi T."/>
            <person name="Yamato K.T."/>
            <person name="Jenkins J."/>
            <person name="Shu S."/>
            <person name="Ishizaki K."/>
            <person name="Yamaoka S."/>
            <person name="Nishihama R."/>
            <person name="Nakamura Y."/>
            <person name="Berger F."/>
            <person name="Adam C."/>
            <person name="Aki S.S."/>
            <person name="Althoff F."/>
            <person name="Araki T."/>
            <person name="Arteaga-Vazquez M.A."/>
            <person name="Balasubrmanian S."/>
            <person name="Barry K."/>
            <person name="Bauer D."/>
            <person name="Boehm C.R."/>
            <person name="Briginshaw L."/>
            <person name="Caballero-Perez J."/>
            <person name="Catarino B."/>
            <person name="Chen F."/>
            <person name="Chiyoda S."/>
            <person name="Chovatia M."/>
            <person name="Davies K.M."/>
            <person name="Delmans M."/>
            <person name="Demura T."/>
            <person name="Dierschke T."/>
            <person name="Dolan L."/>
            <person name="Dorantes-Acosta A.E."/>
            <person name="Eklund D.M."/>
            <person name="Florent S.N."/>
            <person name="Flores-Sandoval E."/>
            <person name="Fujiyama A."/>
            <person name="Fukuzawa H."/>
            <person name="Galik B."/>
            <person name="Grimanelli D."/>
            <person name="Grimwood J."/>
            <person name="Grossniklaus U."/>
            <person name="Hamada T."/>
            <person name="Haseloff J."/>
            <person name="Hetherington A.J."/>
            <person name="Higo A."/>
            <person name="Hirakawa Y."/>
            <person name="Hundley H.N."/>
            <person name="Ikeda Y."/>
            <person name="Inoue K."/>
            <person name="Inoue S.I."/>
            <person name="Ishida S."/>
            <person name="Jia Q."/>
            <person name="Kakita M."/>
            <person name="Kanazawa T."/>
            <person name="Kawai Y."/>
            <person name="Kawashima T."/>
            <person name="Kennedy M."/>
            <person name="Kinose K."/>
            <person name="Kinoshita T."/>
            <person name="Kohara Y."/>
            <person name="Koide E."/>
            <person name="Komatsu K."/>
            <person name="Kopischke S."/>
            <person name="Kubo M."/>
            <person name="Kyozuka J."/>
            <person name="Lagercrantz U."/>
            <person name="Lin S.S."/>
            <person name="Lindquist E."/>
            <person name="Lipzen A.M."/>
            <person name="Lu C.W."/>
            <person name="De Luna E."/>
            <person name="Martienssen R.A."/>
            <person name="Minamino N."/>
            <person name="Mizutani M."/>
            <person name="Mizutani M."/>
            <person name="Mochizuki N."/>
            <person name="Monte I."/>
            <person name="Mosher R."/>
            <person name="Nagasaki H."/>
            <person name="Nakagami H."/>
            <person name="Naramoto S."/>
            <person name="Nishitani K."/>
            <person name="Ohtani M."/>
            <person name="Okamoto T."/>
            <person name="Okumura M."/>
            <person name="Phillips J."/>
            <person name="Pollak B."/>
            <person name="Reinders A."/>
            <person name="Rovekamp M."/>
            <person name="Sano R."/>
            <person name="Sawa S."/>
            <person name="Schmid M.W."/>
            <person name="Shirakawa M."/>
            <person name="Solano R."/>
            <person name="Spunde A."/>
            <person name="Suetsugu N."/>
            <person name="Sugano S."/>
            <person name="Sugiyama A."/>
            <person name="Sun R."/>
            <person name="Suzuki Y."/>
            <person name="Takenaka M."/>
            <person name="Takezawa D."/>
            <person name="Tomogane H."/>
            <person name="Tsuzuki M."/>
            <person name="Ueda T."/>
            <person name="Umeda M."/>
            <person name="Ward J.M."/>
            <person name="Watanabe Y."/>
            <person name="Yazaki K."/>
            <person name="Yokoyama R."/>
            <person name="Yoshitake Y."/>
            <person name="Yotsui I."/>
            <person name="Zachgo S."/>
            <person name="Schmutz J."/>
        </authorList>
    </citation>
    <scope>NUCLEOTIDE SEQUENCE [LARGE SCALE GENOMIC DNA]</scope>
    <source>
        <strain evidence="3">Tak-1</strain>
    </source>
</reference>
<dbReference type="EMBL" id="KZ772708">
    <property type="protein sequence ID" value="PTQ41155.1"/>
    <property type="molecule type" value="Genomic_DNA"/>
</dbReference>
<name>A0A2R6X4X8_MARPO</name>
<evidence type="ECO:0000313" key="3">
    <source>
        <dbReference type="Proteomes" id="UP000244005"/>
    </source>
</evidence>
<organism evidence="2 3">
    <name type="scientific">Marchantia polymorpha</name>
    <name type="common">Common liverwort</name>
    <name type="synonym">Marchantia aquatica</name>
    <dbReference type="NCBI Taxonomy" id="3197"/>
    <lineage>
        <taxon>Eukaryota</taxon>
        <taxon>Viridiplantae</taxon>
        <taxon>Streptophyta</taxon>
        <taxon>Embryophyta</taxon>
        <taxon>Marchantiophyta</taxon>
        <taxon>Marchantiopsida</taxon>
        <taxon>Marchantiidae</taxon>
        <taxon>Marchantiales</taxon>
        <taxon>Marchantiaceae</taxon>
        <taxon>Marchantia</taxon>
    </lineage>
</organism>
<proteinExistence type="predicted"/>
<gene>
    <name evidence="2" type="ORF">MARPO_0036s0128</name>
</gene>
<sequence length="226" mass="24447">MPILRSPPSAPSLPLVSLSSPPATARGSAPPCPFAPSDYPIHGPRLFSPPCPKVLSTGSRAPTVHPPSPAESMSPIFTPSPCTLSRARCRHVAAADSETSPSDPKHSLDSHFTALFAPSSSASSRSRFTGFHSAGRFRPFWICPEQWARSARAHRLLLCRFSRDLSTDWSYAPRELLGSGTYRVPTLHDTIPDLSTRHRPILNLGDCTAIVSHVLQVSGYGFRSPT</sequence>
<accession>A0A2R6X4X8</accession>
<feature type="compositionally biased region" description="Low complexity" evidence="1">
    <location>
        <begin position="12"/>
        <end position="23"/>
    </location>
</feature>
<evidence type="ECO:0000313" key="2">
    <source>
        <dbReference type="EMBL" id="PTQ41155.1"/>
    </source>
</evidence>
<dbReference type="Proteomes" id="UP000244005">
    <property type="component" value="Unassembled WGS sequence"/>
</dbReference>
<protein>
    <submittedName>
        <fullName evidence="2">Uncharacterized protein</fullName>
    </submittedName>
</protein>
<evidence type="ECO:0000256" key="1">
    <source>
        <dbReference type="SAM" id="MobiDB-lite"/>
    </source>
</evidence>
<dbReference type="AlphaFoldDB" id="A0A2R6X4X8"/>
<keyword evidence="3" id="KW-1185">Reference proteome</keyword>
<dbReference type="Gramene" id="Mp1g08880.1">
    <property type="protein sequence ID" value="Mp1g08880.1.cds1"/>
    <property type="gene ID" value="Mp1g08880"/>
</dbReference>